<reference evidence="6 7" key="1">
    <citation type="journal article" date="2017" name="Int. J. Syst. Evol. Microbiol.">
        <title>Jeotgalibaca porci sp. nov. and Jeotgalibaca arthritidis sp. nov., isolated from pigs, and emended description of the genus Jeotgalibaca.</title>
        <authorList>
            <person name="Zamora L."/>
            <person name="Perez-Sancho M."/>
            <person name="Dominguez L."/>
            <person name="Fernandez-Garayzabal J.F."/>
            <person name="Vela A.I."/>
        </authorList>
    </citation>
    <scope>NUCLEOTIDE SEQUENCE [LARGE SCALE GENOMIC DNA]</scope>
    <source>
        <strain evidence="6 7">CCUG 69148</strain>
    </source>
</reference>
<keyword evidence="2" id="KW-0238">DNA-binding</keyword>
<dbReference type="GeneID" id="94551935"/>
<dbReference type="EMBL" id="CP049889">
    <property type="protein sequence ID" value="QIK50840.1"/>
    <property type="molecule type" value="Genomic_DNA"/>
</dbReference>
<dbReference type="PROSITE" id="PS50943">
    <property type="entry name" value="HTH_CROC1"/>
    <property type="match status" value="1"/>
</dbReference>
<evidence type="ECO:0000256" key="1">
    <source>
        <dbReference type="ARBA" id="ARBA00023015"/>
    </source>
</evidence>
<dbReference type="InterPro" id="IPR010982">
    <property type="entry name" value="Lambda_DNA-bd_dom_sf"/>
</dbReference>
<dbReference type="PANTHER" id="PTHR30146">
    <property type="entry name" value="LACI-RELATED TRANSCRIPTIONAL REPRESSOR"/>
    <property type="match status" value="1"/>
</dbReference>
<evidence type="ECO:0000259" key="5">
    <source>
        <dbReference type="PROSITE" id="PS50943"/>
    </source>
</evidence>
<gene>
    <name evidence="6" type="ORF">G7058_01515</name>
</gene>
<dbReference type="AlphaFoldDB" id="A0A6G7WF00"/>
<organism evidence="6 7">
    <name type="scientific">Jeotgalibaca porci</name>
    <dbReference type="NCBI Taxonomy" id="1868793"/>
    <lineage>
        <taxon>Bacteria</taxon>
        <taxon>Bacillati</taxon>
        <taxon>Bacillota</taxon>
        <taxon>Bacilli</taxon>
        <taxon>Lactobacillales</taxon>
        <taxon>Carnobacteriaceae</taxon>
        <taxon>Jeotgalibaca</taxon>
    </lineage>
</organism>
<evidence type="ECO:0000259" key="4">
    <source>
        <dbReference type="PROSITE" id="PS50932"/>
    </source>
</evidence>
<dbReference type="InterPro" id="IPR001761">
    <property type="entry name" value="Peripla_BP/Lac1_sug-bd_dom"/>
</dbReference>
<dbReference type="InterPro" id="IPR028082">
    <property type="entry name" value="Peripla_BP_I"/>
</dbReference>
<dbReference type="Proteomes" id="UP000501830">
    <property type="component" value="Chromosome"/>
</dbReference>
<evidence type="ECO:0000313" key="7">
    <source>
        <dbReference type="Proteomes" id="UP000501830"/>
    </source>
</evidence>
<dbReference type="SUPFAM" id="SSF47413">
    <property type="entry name" value="lambda repressor-like DNA-binding domains"/>
    <property type="match status" value="1"/>
</dbReference>
<name>A0A6G7WF00_9LACT</name>
<dbReference type="RefSeq" id="WP_166061880.1">
    <property type="nucleotide sequence ID" value="NZ_CP049889.1"/>
</dbReference>
<dbReference type="GO" id="GO:0000976">
    <property type="term" value="F:transcription cis-regulatory region binding"/>
    <property type="evidence" value="ECO:0007669"/>
    <property type="project" value="TreeGrafter"/>
</dbReference>
<dbReference type="InterPro" id="IPR001387">
    <property type="entry name" value="Cro/C1-type_HTH"/>
</dbReference>
<dbReference type="Pfam" id="PF00532">
    <property type="entry name" value="Peripla_BP_1"/>
    <property type="match status" value="1"/>
</dbReference>
<keyword evidence="7" id="KW-1185">Reference proteome</keyword>
<dbReference type="CDD" id="cd01392">
    <property type="entry name" value="HTH_LacI"/>
    <property type="match status" value="1"/>
</dbReference>
<dbReference type="SMART" id="SM00354">
    <property type="entry name" value="HTH_LACI"/>
    <property type="match status" value="1"/>
</dbReference>
<accession>A0A6G7WF00</accession>
<dbReference type="CDD" id="cd01542">
    <property type="entry name" value="PBP1_TreR-like"/>
    <property type="match status" value="1"/>
</dbReference>
<evidence type="ECO:0000313" key="6">
    <source>
        <dbReference type="EMBL" id="QIK50840.1"/>
    </source>
</evidence>
<dbReference type="PANTHER" id="PTHR30146:SF154">
    <property type="entry name" value="TRANSCRIPTION REGULATOR, MEMBER OF GALR FAMILY"/>
    <property type="match status" value="1"/>
</dbReference>
<dbReference type="Pfam" id="PF00356">
    <property type="entry name" value="LacI"/>
    <property type="match status" value="1"/>
</dbReference>
<dbReference type="InterPro" id="IPR000843">
    <property type="entry name" value="HTH_LacI"/>
</dbReference>
<proteinExistence type="predicted"/>
<keyword evidence="1" id="KW-0805">Transcription regulation</keyword>
<dbReference type="SUPFAM" id="SSF53822">
    <property type="entry name" value="Periplasmic binding protein-like I"/>
    <property type="match status" value="1"/>
</dbReference>
<feature type="domain" description="HTH lacI-type" evidence="4">
    <location>
        <begin position="2"/>
        <end position="55"/>
    </location>
</feature>
<dbReference type="Gene3D" id="1.10.260.40">
    <property type="entry name" value="lambda repressor-like DNA-binding domains"/>
    <property type="match status" value="1"/>
</dbReference>
<evidence type="ECO:0000256" key="3">
    <source>
        <dbReference type="ARBA" id="ARBA00023163"/>
    </source>
</evidence>
<protein>
    <submittedName>
        <fullName evidence="6">LacI family transcriptional regulator</fullName>
    </submittedName>
</protein>
<dbReference type="KEGG" id="jpo:G7058_01515"/>
<evidence type="ECO:0000256" key="2">
    <source>
        <dbReference type="ARBA" id="ARBA00023125"/>
    </source>
</evidence>
<dbReference type="Gene3D" id="3.40.50.2300">
    <property type="match status" value="2"/>
</dbReference>
<sequence>MITIRQIAQEAGVSKSTVSRYLNDGYVSEETAEKIKLVIEKYNYVPNEFARTLKSDKSNFIGVIIPRIDSPSAMSMLDGINRTAREEGYQILISNTDLAVEREIESIYSLMQNKVAGIILIATEITPQHLEAQEAISVPILFIGQNHADVFSVNHDNYAAGKKLASHLLSFNHQTVTYIGVTENDYSIGVERKRGIRETFQEAGVSVTEVMSTFRTKDNYYLALDLLKKPRSTLYICATDNMAMGFYRAAHELGLMVGKDISLAGFGGYAFSEFLTPPLTTMDFHHELVGETAAFNLFAQIQGRDIARESIIAVTFLKRDSVVDNA</sequence>
<dbReference type="PROSITE" id="PS50932">
    <property type="entry name" value="HTH_LACI_2"/>
    <property type="match status" value="1"/>
</dbReference>
<dbReference type="GO" id="GO:0003700">
    <property type="term" value="F:DNA-binding transcription factor activity"/>
    <property type="evidence" value="ECO:0007669"/>
    <property type="project" value="TreeGrafter"/>
</dbReference>
<keyword evidence="3" id="KW-0804">Transcription</keyword>
<feature type="domain" description="HTH cro/C1-type" evidence="5">
    <location>
        <begin position="2"/>
        <end position="45"/>
    </location>
</feature>